<evidence type="ECO:0000259" key="3">
    <source>
        <dbReference type="PROSITE" id="PS50125"/>
    </source>
</evidence>
<dbReference type="CDD" id="cd07302">
    <property type="entry name" value="CHD"/>
    <property type="match status" value="1"/>
</dbReference>
<dbReference type="OrthoDB" id="5476461at2"/>
<dbReference type="EMBL" id="LR134355">
    <property type="protein sequence ID" value="VEG48615.1"/>
    <property type="molecule type" value="Genomic_DNA"/>
</dbReference>
<protein>
    <submittedName>
        <fullName evidence="4">Adenylate/guanylate cyclase family protein</fullName>
        <ecNumber evidence="4">4.6.1.1</ecNumber>
    </submittedName>
</protein>
<keyword evidence="4" id="KW-0456">Lyase</keyword>
<dbReference type="PANTHER" id="PTHR16305">
    <property type="entry name" value="TESTICULAR SOLUBLE ADENYLYL CYCLASE"/>
    <property type="match status" value="1"/>
</dbReference>
<dbReference type="SUPFAM" id="SSF53756">
    <property type="entry name" value="UDP-Glycosyltransferase/glycogen phosphorylase"/>
    <property type="match status" value="1"/>
</dbReference>
<dbReference type="GO" id="GO:0035556">
    <property type="term" value="P:intracellular signal transduction"/>
    <property type="evidence" value="ECO:0007669"/>
    <property type="project" value="InterPro"/>
</dbReference>
<dbReference type="SMART" id="SM00044">
    <property type="entry name" value="CYCc"/>
    <property type="match status" value="1"/>
</dbReference>
<dbReference type="InterPro" id="IPR010610">
    <property type="entry name" value="EryCIII-like_C"/>
</dbReference>
<gene>
    <name evidence="4" type="primary">cyaB_4</name>
    <name evidence="4" type="ORF">NCTC10485_02914</name>
</gene>
<dbReference type="InterPro" id="IPR029787">
    <property type="entry name" value="Nucleotide_cyclase"/>
</dbReference>
<organism evidence="4 5">
    <name type="scientific">Mycolicibacterium chitae</name>
    <name type="common">Mycobacterium chitae</name>
    <dbReference type="NCBI Taxonomy" id="1792"/>
    <lineage>
        <taxon>Bacteria</taxon>
        <taxon>Bacillati</taxon>
        <taxon>Actinomycetota</taxon>
        <taxon>Actinomycetes</taxon>
        <taxon>Mycobacteriales</taxon>
        <taxon>Mycobacteriaceae</taxon>
        <taxon>Mycolicibacterium</taxon>
    </lineage>
</organism>
<dbReference type="Proteomes" id="UP000282551">
    <property type="component" value="Chromosome"/>
</dbReference>
<dbReference type="EC" id="4.6.1.1" evidence="4"/>
<dbReference type="Gene3D" id="3.30.70.1230">
    <property type="entry name" value="Nucleotide cyclase"/>
    <property type="match status" value="1"/>
</dbReference>
<keyword evidence="2" id="KW-0067">ATP-binding</keyword>
<dbReference type="PANTHER" id="PTHR16305:SF28">
    <property type="entry name" value="GUANYLATE CYCLASE DOMAIN-CONTAINING PROTEIN"/>
    <property type="match status" value="1"/>
</dbReference>
<proteinExistence type="predicted"/>
<dbReference type="GO" id="GO:0009190">
    <property type="term" value="P:cyclic nucleotide biosynthetic process"/>
    <property type="evidence" value="ECO:0007669"/>
    <property type="project" value="InterPro"/>
</dbReference>
<dbReference type="CDD" id="cd03784">
    <property type="entry name" value="GT1_Gtf-like"/>
    <property type="match status" value="1"/>
</dbReference>
<keyword evidence="5" id="KW-1185">Reference proteome</keyword>
<feature type="domain" description="Guanylate cyclase" evidence="3">
    <location>
        <begin position="46"/>
        <end position="177"/>
    </location>
</feature>
<sequence>MVSPVSEATGRCGACGNDLRAQARFCDACGAPVSPRPPVGEHKQVTVLFVDVVGSMRLAATLDAERLQAIMNELFNRAAAVVQRYQGTVDKFTGDGLMALFGAPVALEDHALRGCIAALAIQAAANDFAAEVARCDGVALQIRVGLNSGDVITGEIGWGPGGYTAIGHPVGIAQRMEAGARPGEVLCSLSTARLIEHATRLGPVEAVAVKGADAPVPARQLLAVESGQVVSRRDDGAMLGRDAEFDRLRAVFEAGGGLVGIIGAPGLGKSRLVDEFVAFAADRGAQIVVARCESHTAAVPFRVLSRMLRALFGVDGLTDDQAAERIAGCFGENAPSPDDMHILFDAMGIAAPAQEVSVDGRRRRLVELMAQATRMRPARTVFVLEDAHWIDAPSDDVLAEFGSTLAASSMLVETCRPEFDGALRRRAEHTITLRPLTASSSMRLAHQLLGPDPSTAGLADRIAVAAAGNPFFVEEIVRDLAGRGVLSGSRGGYRLTGAVERIEVPATVQAVLAARIDRLDAEAKSVLNAAAVIGTRFDIATLQALRPDGVTARLAELVSAELIDQIEFVPRQRYCFRHPLVRTVAYESQLSANRAQAHRRLAAAIEARDPGADENATLIATHLEAAGALVDAYHWHMRAAEWLRSRDLLAARAQWESAQRIADLLADDHPEAVARQIAPRTMLTSTLLYVGGDDIHAEQRYRELRELAPRIGDRRSLALATAGRIWSLNVNDIRVPEAAELASEVEEMLDGVDCDATTTAIVLNAVAFARFANCDFQAALRAAKAVVDLPGEPVEPERVSADGLRGTIEICLGRAERGGRRLRDIASASELHPVRHASVLMYLGFLTAFGMYRGDELVPVMRDVLHRAEAFGDLCGINIAEWTYGTVLLYAAGGRTAEVVEVLTRARQRIEEHKMGTFGLPVLIAGLAREAARTGRRDHALHELRTQVALHLANGTWLFVGYPAEPLVELLLEHGADDEVAEARRVLGAWQVHRPGLAVLDLWWYRCCALLAQADGDRRAYDERARRYLELCELARRGHTVVLRTLSSCVPIARGLGFYADAIDPRIEEIELDDWKGTNQRRALELGVAVFARRAPYEAADLADAVAEAHPDAVLVDVNCWGALSVAEVGGLPWACFAPYTPPLRASGVPPFGLGLRPLPGVAGRLRDAAARAVVIRSVEGVMLPPINTLRARLAVGPVATMDEFLRRAPLLLVASGTPFQYPQTDWGETVAMIGPCVLDPGPSAAPDWLSAIDRPIVLVTTSSEKQADDTLVRTAIAALADEPVHTVATLPAGLPDGLAAGANATLCRQVPHGALLDRAVCAVTHGGMGVTQKALDRAVPVCVVPYGRDQFEVARRVEVARCGTRLPAKKLAPARLRAKVREAMTMTDGAQRVAAGFAATGGTVRGAELFEQRVLGSG</sequence>
<dbReference type="InterPro" id="IPR001054">
    <property type="entry name" value="A/G_cyclase"/>
</dbReference>
<dbReference type="PROSITE" id="PS50125">
    <property type="entry name" value="GUANYLATE_CYCLASE_2"/>
    <property type="match status" value="1"/>
</dbReference>
<keyword evidence="1" id="KW-0547">Nucleotide-binding</keyword>
<dbReference type="Pfam" id="PF13191">
    <property type="entry name" value="AAA_16"/>
    <property type="match status" value="1"/>
</dbReference>
<dbReference type="SUPFAM" id="SSF55073">
    <property type="entry name" value="Nucleotide cyclase"/>
    <property type="match status" value="1"/>
</dbReference>
<dbReference type="SUPFAM" id="SSF52540">
    <property type="entry name" value="P-loop containing nucleoside triphosphate hydrolases"/>
    <property type="match status" value="1"/>
</dbReference>
<evidence type="ECO:0000313" key="4">
    <source>
        <dbReference type="EMBL" id="VEG48615.1"/>
    </source>
</evidence>
<dbReference type="Pfam" id="PF06722">
    <property type="entry name" value="EryCIII-like_C"/>
    <property type="match status" value="1"/>
</dbReference>
<dbReference type="Pfam" id="PF00211">
    <property type="entry name" value="Guanylate_cyc"/>
    <property type="match status" value="1"/>
</dbReference>
<dbReference type="GO" id="GO:0005737">
    <property type="term" value="C:cytoplasm"/>
    <property type="evidence" value="ECO:0007669"/>
    <property type="project" value="TreeGrafter"/>
</dbReference>
<dbReference type="InterPro" id="IPR002213">
    <property type="entry name" value="UDP_glucos_trans"/>
</dbReference>
<evidence type="ECO:0000256" key="1">
    <source>
        <dbReference type="ARBA" id="ARBA00022741"/>
    </source>
</evidence>
<dbReference type="GO" id="GO:0005524">
    <property type="term" value="F:ATP binding"/>
    <property type="evidence" value="ECO:0007669"/>
    <property type="project" value="UniProtKB-KW"/>
</dbReference>
<evidence type="ECO:0000313" key="5">
    <source>
        <dbReference type="Proteomes" id="UP000282551"/>
    </source>
</evidence>
<accession>A0A448I8C9</accession>
<dbReference type="GO" id="GO:0016758">
    <property type="term" value="F:hexosyltransferase activity"/>
    <property type="evidence" value="ECO:0007669"/>
    <property type="project" value="UniProtKB-ARBA"/>
</dbReference>
<dbReference type="InterPro" id="IPR041664">
    <property type="entry name" value="AAA_16"/>
</dbReference>
<evidence type="ECO:0000256" key="2">
    <source>
        <dbReference type="ARBA" id="ARBA00022840"/>
    </source>
</evidence>
<dbReference type="Gene3D" id="3.40.50.2000">
    <property type="entry name" value="Glycogen Phosphorylase B"/>
    <property type="match status" value="2"/>
</dbReference>
<reference evidence="4 5" key="1">
    <citation type="submission" date="2018-12" db="EMBL/GenBank/DDBJ databases">
        <authorList>
            <consortium name="Pathogen Informatics"/>
        </authorList>
    </citation>
    <scope>NUCLEOTIDE SEQUENCE [LARGE SCALE GENOMIC DNA]</scope>
    <source>
        <strain evidence="4 5">NCTC10485</strain>
    </source>
</reference>
<name>A0A448I8C9_MYCCI</name>
<dbReference type="GO" id="GO:0008194">
    <property type="term" value="F:UDP-glycosyltransferase activity"/>
    <property type="evidence" value="ECO:0007669"/>
    <property type="project" value="InterPro"/>
</dbReference>
<dbReference type="InterPro" id="IPR027417">
    <property type="entry name" value="P-loop_NTPase"/>
</dbReference>
<dbReference type="GO" id="GO:0004016">
    <property type="term" value="F:adenylate cyclase activity"/>
    <property type="evidence" value="ECO:0007669"/>
    <property type="project" value="UniProtKB-EC"/>
</dbReference>
<dbReference type="RefSeq" id="WP_126334398.1">
    <property type="nucleotide sequence ID" value="NZ_AP022604.1"/>
</dbReference>